<name>A0ABQ6QJU4_9BACT</name>
<comment type="caution">
    <text evidence="1">The sequence shown here is derived from an EMBL/GenBank/DDBJ whole genome shotgun (WGS) entry which is preliminary data.</text>
</comment>
<protein>
    <submittedName>
        <fullName evidence="1">Uncharacterized protein</fullName>
    </submittedName>
</protein>
<dbReference type="Proteomes" id="UP001342631">
    <property type="component" value="Unassembled WGS sequence"/>
</dbReference>
<gene>
    <name evidence="1" type="ORF">ASNO1_05500</name>
</gene>
<organism evidence="1 2">
    <name type="scientific">Corallococcus caeni</name>
    <dbReference type="NCBI Taxonomy" id="3082388"/>
    <lineage>
        <taxon>Bacteria</taxon>
        <taxon>Pseudomonadati</taxon>
        <taxon>Myxococcota</taxon>
        <taxon>Myxococcia</taxon>
        <taxon>Myxococcales</taxon>
        <taxon>Cystobacterineae</taxon>
        <taxon>Myxococcaceae</taxon>
        <taxon>Corallococcus</taxon>
    </lineage>
</organism>
<proteinExistence type="predicted"/>
<reference evidence="1 2" key="1">
    <citation type="journal article" date="2024" name="Arch. Microbiol.">
        <title>Corallococcus caeni sp. nov., a novel myxobacterium isolated from activated sludge.</title>
        <authorList>
            <person name="Tomita S."/>
            <person name="Nakai R."/>
            <person name="Kuroda K."/>
            <person name="Kurashita H."/>
            <person name="Hatamoto M."/>
            <person name="Yamaguchi T."/>
            <person name="Narihiro T."/>
        </authorList>
    </citation>
    <scope>NUCLEOTIDE SEQUENCE [LARGE SCALE GENOMIC DNA]</scope>
    <source>
        <strain evidence="1 2">NO1</strain>
    </source>
</reference>
<keyword evidence="2" id="KW-1185">Reference proteome</keyword>
<accession>A0ABQ6QJU4</accession>
<evidence type="ECO:0000313" key="2">
    <source>
        <dbReference type="Proteomes" id="UP001342631"/>
    </source>
</evidence>
<dbReference type="EMBL" id="BTTX01000001">
    <property type="protein sequence ID" value="GMU04298.1"/>
    <property type="molecule type" value="Genomic_DNA"/>
</dbReference>
<sequence>MLTWDLDPCLPVRGGARMMGARASRFKHDARHETTVARRATGRYLGRLCFLRFVTR</sequence>
<evidence type="ECO:0000313" key="1">
    <source>
        <dbReference type="EMBL" id="GMU04298.1"/>
    </source>
</evidence>